<gene>
    <name evidence="3" type="ORF">ACFQVC_32730</name>
</gene>
<dbReference type="Gene3D" id="3.30.450.380">
    <property type="match status" value="1"/>
</dbReference>
<comment type="caution">
    <text evidence="3">The sequence shown here is derived from an EMBL/GenBank/DDBJ whole genome shotgun (WGS) entry which is preliminary data.</text>
</comment>
<dbReference type="InterPro" id="IPR027417">
    <property type="entry name" value="P-loop_NTPase"/>
</dbReference>
<dbReference type="Gene3D" id="3.40.50.300">
    <property type="entry name" value="P-loop containing nucleotide triphosphate hydrolases"/>
    <property type="match status" value="1"/>
</dbReference>
<evidence type="ECO:0000256" key="1">
    <source>
        <dbReference type="ARBA" id="ARBA00006611"/>
    </source>
</evidence>
<sequence>MRGEPLYPQPVNAAARHARSVNGRPAPPAAHVGATGMVGRHPVPQVQLDYRAANEIKRQVNEQLLDEKLSGEARQQRGRALINEKVAIWADAAAHRAHGMAPVEEQALAALVFDMLFRAGRLQRYLDDDQVEDIWINGPQVFLKYGDDAQPVQVPPVADSEDELRELVRDLIRNSGQGGRTFSTYSPDVALRLPDGSRLQALGPQITGEHTFVTIRRHRIKDANLDDMVKLGTLDATSRDFLAAMVRARRNVLVAGEQSSGKTSLLRALLKEVPAGERFGTLETEFELWAHKNGFHTQVVPMEARESNGERVDGKAAGQITLLDLLYRAKRMSLTRIVVGEVRGAEITAMMQAMTSDRPGNMCTLHASHPSVVFDRIAELYLLARGNFSETLAYRQIANGLHFIVFLSVDESGPVKRRVVSHIWEITGVGEGGRPAFNEVFTPASAHDPRAVFHRPVSERTRQDLARAGFHAVPPTPNPWTQTQGVGA</sequence>
<keyword evidence="4" id="KW-1185">Reference proteome</keyword>
<dbReference type="EMBL" id="JBHTCF010000018">
    <property type="protein sequence ID" value="MFC7308960.1"/>
    <property type="molecule type" value="Genomic_DNA"/>
</dbReference>
<dbReference type="InterPro" id="IPR050921">
    <property type="entry name" value="T4SS_GSP_E_ATPase"/>
</dbReference>
<dbReference type="SUPFAM" id="SSF52540">
    <property type="entry name" value="P-loop containing nucleoside triphosphate hydrolases"/>
    <property type="match status" value="1"/>
</dbReference>
<dbReference type="PANTHER" id="PTHR30486">
    <property type="entry name" value="TWITCHING MOTILITY PROTEIN PILT"/>
    <property type="match status" value="1"/>
</dbReference>
<dbReference type="PANTHER" id="PTHR30486:SF6">
    <property type="entry name" value="TYPE IV PILUS RETRACTATION ATPASE PILT"/>
    <property type="match status" value="1"/>
</dbReference>
<evidence type="ECO:0000313" key="3">
    <source>
        <dbReference type="EMBL" id="MFC7308960.1"/>
    </source>
</evidence>
<dbReference type="Pfam" id="PF00437">
    <property type="entry name" value="T2SSE"/>
    <property type="match status" value="1"/>
</dbReference>
<organism evidence="3 4">
    <name type="scientific">Streptomyces monticola</name>
    <dbReference type="NCBI Taxonomy" id="2666263"/>
    <lineage>
        <taxon>Bacteria</taxon>
        <taxon>Bacillati</taxon>
        <taxon>Actinomycetota</taxon>
        <taxon>Actinomycetes</taxon>
        <taxon>Kitasatosporales</taxon>
        <taxon>Streptomycetaceae</taxon>
        <taxon>Streptomyces</taxon>
    </lineage>
</organism>
<comment type="similarity">
    <text evidence="1">Belongs to the GSP E family.</text>
</comment>
<evidence type="ECO:0000313" key="4">
    <source>
        <dbReference type="Proteomes" id="UP001596523"/>
    </source>
</evidence>
<dbReference type="Proteomes" id="UP001596523">
    <property type="component" value="Unassembled WGS sequence"/>
</dbReference>
<dbReference type="RefSeq" id="WP_381837432.1">
    <property type="nucleotide sequence ID" value="NZ_JBHTCF010000018.1"/>
</dbReference>
<name>A0ABW2JTN8_9ACTN</name>
<dbReference type="InterPro" id="IPR001482">
    <property type="entry name" value="T2SS/T4SS_dom"/>
</dbReference>
<dbReference type="CDD" id="cd01130">
    <property type="entry name" value="VirB11-like_ATPase"/>
    <property type="match status" value="1"/>
</dbReference>
<evidence type="ECO:0000259" key="2">
    <source>
        <dbReference type="Pfam" id="PF00437"/>
    </source>
</evidence>
<proteinExistence type="inferred from homology"/>
<reference evidence="4" key="1">
    <citation type="journal article" date="2019" name="Int. J. Syst. Evol. Microbiol.">
        <title>The Global Catalogue of Microorganisms (GCM) 10K type strain sequencing project: providing services to taxonomists for standard genome sequencing and annotation.</title>
        <authorList>
            <consortium name="The Broad Institute Genomics Platform"/>
            <consortium name="The Broad Institute Genome Sequencing Center for Infectious Disease"/>
            <person name="Wu L."/>
            <person name="Ma J."/>
        </authorList>
    </citation>
    <scope>NUCLEOTIDE SEQUENCE [LARGE SCALE GENOMIC DNA]</scope>
    <source>
        <strain evidence="4">SYNS20</strain>
    </source>
</reference>
<feature type="domain" description="Bacterial type II secretion system protein E" evidence="2">
    <location>
        <begin position="204"/>
        <end position="383"/>
    </location>
</feature>
<protein>
    <submittedName>
        <fullName evidence="3">CpaF family protein</fullName>
    </submittedName>
</protein>
<accession>A0ABW2JTN8</accession>